<dbReference type="PANTHER" id="PTHR30347:SF1">
    <property type="entry name" value="MECHANOSENSITIVE CHANNEL MSCK"/>
    <property type="match status" value="1"/>
</dbReference>
<dbReference type="PANTHER" id="PTHR30347">
    <property type="entry name" value="POTASSIUM CHANNEL RELATED"/>
    <property type="match status" value="1"/>
</dbReference>
<protein>
    <submittedName>
        <fullName evidence="11 12">Mechanosensitive ion channel</fullName>
    </submittedName>
</protein>
<dbReference type="SUPFAM" id="SSF82689">
    <property type="entry name" value="Mechanosensitive channel protein MscS (YggB), C-terminal domain"/>
    <property type="match status" value="1"/>
</dbReference>
<evidence type="ECO:0000313" key="12">
    <source>
        <dbReference type="EMBL" id="WWY03233.1"/>
    </source>
</evidence>
<proteinExistence type="inferred from homology"/>
<dbReference type="InterPro" id="IPR011014">
    <property type="entry name" value="MscS_channel_TM-2"/>
</dbReference>
<dbReference type="InterPro" id="IPR010920">
    <property type="entry name" value="LSM_dom_sf"/>
</dbReference>
<evidence type="ECO:0000256" key="6">
    <source>
        <dbReference type="ARBA" id="ARBA00023136"/>
    </source>
</evidence>
<feature type="transmembrane region" description="Helical" evidence="8">
    <location>
        <begin position="122"/>
        <end position="143"/>
    </location>
</feature>
<dbReference type="InterPro" id="IPR006685">
    <property type="entry name" value="MscS_channel_2nd"/>
</dbReference>
<name>A0A9X4E7B1_9NEIS</name>
<dbReference type="Gene3D" id="1.10.287.1260">
    <property type="match status" value="1"/>
</dbReference>
<keyword evidence="3" id="KW-1003">Cell membrane</keyword>
<dbReference type="InterPro" id="IPR023408">
    <property type="entry name" value="MscS_beta-dom_sf"/>
</dbReference>
<evidence type="ECO:0000313" key="11">
    <source>
        <dbReference type="EMBL" id="MDD9326813.1"/>
    </source>
</evidence>
<comment type="subcellular location">
    <subcellularLocation>
        <location evidence="1">Cell membrane</location>
        <topology evidence="1">Multi-pass membrane protein</topology>
    </subcellularLocation>
</comment>
<accession>A0A9X4E7B1</accession>
<dbReference type="SUPFAM" id="SSF82861">
    <property type="entry name" value="Mechanosensitive channel protein MscS (YggB), transmembrane region"/>
    <property type="match status" value="1"/>
</dbReference>
<dbReference type="Proteomes" id="UP001149607">
    <property type="component" value="Chromosome"/>
</dbReference>
<comment type="similarity">
    <text evidence="2">Belongs to the MscS (TC 1.A.23) family.</text>
</comment>
<dbReference type="EMBL" id="CP146598">
    <property type="protein sequence ID" value="WWY03233.1"/>
    <property type="molecule type" value="Genomic_DNA"/>
</dbReference>
<sequence length="510" mass="55722">MTDSAAQTALSGLPNAAGETDKLLFQSGLADFFVRLFTPQEFTSRLLERSFSQTLGWVELALMLGLMAAAWWLSGIVNNRFVRNDISGWPHIVRRLMWPVLMLAAALLAVFVWNTLGLRAVWLRFLILAANWMILIRLIMAVLHTALPAHRLSGLLERTVSALLWVSFLAWVSGLDDMIVNWMKNLSIPLGSAQLSLWMVFTGILWVSVIMVLAMWLAKLVQRRLIASTHLDPSLKIMLSNIVGIVFGALAILIALPIVGIDLTVLSVFGGALGVGIGFGLQKIASNYISGFMILGDRSIRPGDRLTVNGFTGYVTKISARFVVLRSATGAEALIPNETFVTNTVINESYTSKALWQGLDIQVSYDSDIVRAMEIMVEAAKKQERVDQEKAPSAVLTNFGADGIDLRVGFWVKDPENGFAGLFSAILIDIWHGFNAEGIDFPYPQREIRILQDEEKPDAAAIQKAAAKARESTYTDPAVNAGLGDANEADRAQRAASQAVPAAPAQADGR</sequence>
<keyword evidence="5 8" id="KW-1133">Transmembrane helix</keyword>
<dbReference type="RefSeq" id="WP_274584158.1">
    <property type="nucleotide sequence ID" value="NZ_CP145811.1"/>
</dbReference>
<organism evidence="11">
    <name type="scientific">Neisseria leonii</name>
    <dbReference type="NCBI Taxonomy" id="2995413"/>
    <lineage>
        <taxon>Bacteria</taxon>
        <taxon>Pseudomonadati</taxon>
        <taxon>Pseudomonadota</taxon>
        <taxon>Betaproteobacteria</taxon>
        <taxon>Neisseriales</taxon>
        <taxon>Neisseriaceae</taxon>
        <taxon>Neisseria</taxon>
    </lineage>
</organism>
<keyword evidence="4 8" id="KW-0812">Transmembrane</keyword>
<feature type="compositionally biased region" description="Low complexity" evidence="7">
    <location>
        <begin position="494"/>
        <end position="510"/>
    </location>
</feature>
<evidence type="ECO:0000256" key="5">
    <source>
        <dbReference type="ARBA" id="ARBA00022989"/>
    </source>
</evidence>
<keyword evidence="6 8" id="KW-0472">Membrane</keyword>
<dbReference type="GO" id="GO:0008381">
    <property type="term" value="F:mechanosensitive monoatomic ion channel activity"/>
    <property type="evidence" value="ECO:0007669"/>
    <property type="project" value="UniProtKB-ARBA"/>
</dbReference>
<evidence type="ECO:0000256" key="2">
    <source>
        <dbReference type="ARBA" id="ARBA00008017"/>
    </source>
</evidence>
<feature type="transmembrane region" description="Helical" evidence="8">
    <location>
        <begin position="155"/>
        <end position="175"/>
    </location>
</feature>
<evidence type="ECO:0000259" key="10">
    <source>
        <dbReference type="Pfam" id="PF21082"/>
    </source>
</evidence>
<evidence type="ECO:0000313" key="13">
    <source>
        <dbReference type="Proteomes" id="UP001149607"/>
    </source>
</evidence>
<feature type="transmembrane region" description="Helical" evidence="8">
    <location>
        <begin position="55"/>
        <end position="75"/>
    </location>
</feature>
<feature type="region of interest" description="Disordered" evidence="7">
    <location>
        <begin position="464"/>
        <end position="510"/>
    </location>
</feature>
<dbReference type="Gene3D" id="3.30.70.100">
    <property type="match status" value="1"/>
</dbReference>
<dbReference type="InterPro" id="IPR049278">
    <property type="entry name" value="MS_channel_C"/>
</dbReference>
<dbReference type="AlphaFoldDB" id="A0A9X4E7B1"/>
<dbReference type="EMBL" id="JAPQFL010000001">
    <property type="protein sequence ID" value="MDD9326813.1"/>
    <property type="molecule type" value="Genomic_DNA"/>
</dbReference>
<dbReference type="Gene3D" id="2.30.30.60">
    <property type="match status" value="1"/>
</dbReference>
<feature type="transmembrane region" description="Helical" evidence="8">
    <location>
        <begin position="96"/>
        <end position="116"/>
    </location>
</feature>
<gene>
    <name evidence="11" type="ORF">ORY91_000181</name>
    <name evidence="12" type="ORF">V9W64_00270</name>
</gene>
<evidence type="ECO:0000259" key="9">
    <source>
        <dbReference type="Pfam" id="PF00924"/>
    </source>
</evidence>
<evidence type="ECO:0000256" key="7">
    <source>
        <dbReference type="SAM" id="MobiDB-lite"/>
    </source>
</evidence>
<evidence type="ECO:0000256" key="4">
    <source>
        <dbReference type="ARBA" id="ARBA00022692"/>
    </source>
</evidence>
<evidence type="ECO:0000256" key="1">
    <source>
        <dbReference type="ARBA" id="ARBA00004651"/>
    </source>
</evidence>
<dbReference type="InterPro" id="IPR052702">
    <property type="entry name" value="MscS-like_channel"/>
</dbReference>
<feature type="domain" description="Mechanosensitive ion channel MscS C-terminal" evidence="10">
    <location>
        <begin position="359"/>
        <end position="441"/>
    </location>
</feature>
<evidence type="ECO:0000256" key="8">
    <source>
        <dbReference type="SAM" id="Phobius"/>
    </source>
</evidence>
<reference evidence="12" key="2">
    <citation type="submission" date="2024-02" db="EMBL/GenBank/DDBJ databases">
        <title>Neisseria leonii sp. nov.</title>
        <authorList>
            <person name="Boutroux M."/>
            <person name="Favre-Rochex S."/>
            <person name="Gorgette O."/>
            <person name="Touak G."/>
            <person name="Muhle E."/>
            <person name="Chesneau O."/>
            <person name="Clermont D."/>
            <person name="Rahi P."/>
        </authorList>
    </citation>
    <scope>NUCLEOTIDE SEQUENCE</scope>
    <source>
        <strain evidence="12">51.81</strain>
    </source>
</reference>
<dbReference type="InterPro" id="IPR011066">
    <property type="entry name" value="MscS_channel_C_sf"/>
</dbReference>
<dbReference type="Pfam" id="PF00924">
    <property type="entry name" value="MS_channel_2nd"/>
    <property type="match status" value="1"/>
</dbReference>
<dbReference type="GO" id="GO:0005886">
    <property type="term" value="C:plasma membrane"/>
    <property type="evidence" value="ECO:0007669"/>
    <property type="project" value="UniProtKB-SubCell"/>
</dbReference>
<feature type="transmembrane region" description="Helical" evidence="8">
    <location>
        <begin position="195"/>
        <end position="218"/>
    </location>
</feature>
<reference evidence="11" key="1">
    <citation type="submission" date="2022-10" db="EMBL/GenBank/DDBJ databases">
        <authorList>
            <person name="Boutroux M."/>
        </authorList>
    </citation>
    <scope>NUCLEOTIDE SEQUENCE</scope>
    <source>
        <strain evidence="11">51.81</strain>
    </source>
</reference>
<feature type="transmembrane region" description="Helical" evidence="8">
    <location>
        <begin position="265"/>
        <end position="285"/>
    </location>
</feature>
<keyword evidence="13" id="KW-1185">Reference proteome</keyword>
<evidence type="ECO:0000256" key="3">
    <source>
        <dbReference type="ARBA" id="ARBA00022475"/>
    </source>
</evidence>
<dbReference type="Pfam" id="PF21082">
    <property type="entry name" value="MS_channel_3rd"/>
    <property type="match status" value="1"/>
</dbReference>
<feature type="transmembrane region" description="Helical" evidence="8">
    <location>
        <begin position="239"/>
        <end position="259"/>
    </location>
</feature>
<dbReference type="SUPFAM" id="SSF50182">
    <property type="entry name" value="Sm-like ribonucleoproteins"/>
    <property type="match status" value="1"/>
</dbReference>
<feature type="domain" description="Mechanosensitive ion channel MscS" evidence="9">
    <location>
        <begin position="284"/>
        <end position="349"/>
    </location>
</feature>